<dbReference type="RefSeq" id="WP_163054417.1">
    <property type="nucleotide sequence ID" value="NZ_JAAGLI010000213.1"/>
</dbReference>
<dbReference type="Proteomes" id="UP000475532">
    <property type="component" value="Unassembled WGS sequence"/>
</dbReference>
<dbReference type="InterPro" id="IPR012551">
    <property type="entry name" value="DUF1707_SHOCT-like"/>
</dbReference>
<keyword evidence="1" id="KW-1133">Transmembrane helix</keyword>
<feature type="transmembrane region" description="Helical" evidence="1">
    <location>
        <begin position="9"/>
        <end position="26"/>
    </location>
</feature>
<gene>
    <name evidence="3" type="ORF">G3I70_09015</name>
</gene>
<name>A0A6L9QB58_9ACTN</name>
<protein>
    <submittedName>
        <fullName evidence="3">DUF1707 domain-containing protein</fullName>
    </submittedName>
</protein>
<accession>A0A6L9QB58</accession>
<proteinExistence type="predicted"/>
<sequence>MRDHPRPRVSARNLAAGVLLSAALLYITRDMTVPACVLYAVIVVTTWLTCRAYRAAGHATRRADEQQSRADILAAPRPTDTIPELLYGGPAEQLIGHTQRDAVIGRLGDRYADGYLTADEFETRATEAAQTRTREQLAHVLRDLP</sequence>
<keyword evidence="1" id="KW-0812">Transmembrane</keyword>
<dbReference type="EMBL" id="JAAGLI010000213">
    <property type="protein sequence ID" value="NEA22631.1"/>
    <property type="molecule type" value="Genomic_DNA"/>
</dbReference>
<evidence type="ECO:0000313" key="4">
    <source>
        <dbReference type="Proteomes" id="UP000475532"/>
    </source>
</evidence>
<dbReference type="Pfam" id="PF08044">
    <property type="entry name" value="DUF1707"/>
    <property type="match status" value="1"/>
</dbReference>
<evidence type="ECO:0000256" key="1">
    <source>
        <dbReference type="SAM" id="Phobius"/>
    </source>
</evidence>
<feature type="transmembrane region" description="Helical" evidence="1">
    <location>
        <begin position="32"/>
        <end position="53"/>
    </location>
</feature>
<keyword evidence="1" id="KW-0472">Membrane</keyword>
<dbReference type="AlphaFoldDB" id="A0A6L9QB58"/>
<reference evidence="3 4" key="1">
    <citation type="submission" date="2020-01" db="EMBL/GenBank/DDBJ databases">
        <title>Insect and environment-associated Actinomycetes.</title>
        <authorList>
            <person name="Currrie C."/>
            <person name="Chevrette M."/>
            <person name="Carlson C."/>
            <person name="Stubbendieck R."/>
            <person name="Wendt-Pienkowski E."/>
        </authorList>
    </citation>
    <scope>NUCLEOTIDE SEQUENCE [LARGE SCALE GENOMIC DNA]</scope>
    <source>
        <strain evidence="3 4">SID10258</strain>
    </source>
</reference>
<feature type="domain" description="DUF1707" evidence="2">
    <location>
        <begin position="95"/>
        <end position="145"/>
    </location>
</feature>
<organism evidence="3 4">
    <name type="scientific">Actinomadura bangladeshensis</name>
    <dbReference type="NCBI Taxonomy" id="453573"/>
    <lineage>
        <taxon>Bacteria</taxon>
        <taxon>Bacillati</taxon>
        <taxon>Actinomycetota</taxon>
        <taxon>Actinomycetes</taxon>
        <taxon>Streptosporangiales</taxon>
        <taxon>Thermomonosporaceae</taxon>
        <taxon>Actinomadura</taxon>
    </lineage>
</organism>
<evidence type="ECO:0000313" key="3">
    <source>
        <dbReference type="EMBL" id="NEA22631.1"/>
    </source>
</evidence>
<evidence type="ECO:0000259" key="2">
    <source>
        <dbReference type="Pfam" id="PF08044"/>
    </source>
</evidence>
<comment type="caution">
    <text evidence="3">The sequence shown here is derived from an EMBL/GenBank/DDBJ whole genome shotgun (WGS) entry which is preliminary data.</text>
</comment>